<dbReference type="PANTHER" id="PTHR46778">
    <property type="entry name" value="CYCLIN-DEPENDENT KINASE INHIBITOR 1-RELATED"/>
    <property type="match status" value="1"/>
</dbReference>
<feature type="compositionally biased region" description="Basic and acidic residues" evidence="3">
    <location>
        <begin position="142"/>
        <end position="157"/>
    </location>
</feature>
<dbReference type="Gene3D" id="4.10.365.10">
    <property type="entry name" value="p27"/>
    <property type="match status" value="1"/>
</dbReference>
<protein>
    <submittedName>
        <fullName evidence="5">Cyclin dependent kinase inhibitor 1A</fullName>
    </submittedName>
</protein>
<evidence type="ECO:0000259" key="4">
    <source>
        <dbReference type="Pfam" id="PF02234"/>
    </source>
</evidence>
<dbReference type="GO" id="GO:0006974">
    <property type="term" value="P:DNA damage response"/>
    <property type="evidence" value="ECO:0007669"/>
    <property type="project" value="TreeGrafter"/>
</dbReference>
<keyword evidence="2" id="KW-0649">Protein kinase inhibitor</keyword>
<dbReference type="Ensembl" id="ENSBOBT00000019888.1">
    <property type="protein sequence ID" value="ENSBOBP00000019448.1"/>
    <property type="gene ID" value="ENSBOBG00000011923.1"/>
</dbReference>
<proteinExistence type="inferred from homology"/>
<dbReference type="Proteomes" id="UP000694567">
    <property type="component" value="Unplaced"/>
</dbReference>
<feature type="region of interest" description="Disordered" evidence="3">
    <location>
        <begin position="134"/>
        <end position="157"/>
    </location>
</feature>
<organism evidence="5 6">
    <name type="scientific">Bubo bubo</name>
    <name type="common">Eurasian eagle-owl</name>
    <name type="synonym">Strix bubo</name>
    <dbReference type="NCBI Taxonomy" id="30461"/>
    <lineage>
        <taxon>Eukaryota</taxon>
        <taxon>Metazoa</taxon>
        <taxon>Chordata</taxon>
        <taxon>Craniata</taxon>
        <taxon>Vertebrata</taxon>
        <taxon>Euteleostomi</taxon>
        <taxon>Archelosauria</taxon>
        <taxon>Archosauria</taxon>
        <taxon>Dinosauria</taxon>
        <taxon>Saurischia</taxon>
        <taxon>Theropoda</taxon>
        <taxon>Coelurosauria</taxon>
        <taxon>Aves</taxon>
        <taxon>Neognathae</taxon>
        <taxon>Neoaves</taxon>
        <taxon>Telluraves</taxon>
        <taxon>Strigiformes</taxon>
        <taxon>Strigidae</taxon>
        <taxon>Bubo</taxon>
    </lineage>
</organism>
<dbReference type="GO" id="GO:0005634">
    <property type="term" value="C:nucleus"/>
    <property type="evidence" value="ECO:0007669"/>
    <property type="project" value="InterPro"/>
</dbReference>
<dbReference type="GO" id="GO:0072331">
    <property type="term" value="P:signal transduction by p53 class mediator"/>
    <property type="evidence" value="ECO:0007669"/>
    <property type="project" value="InterPro"/>
</dbReference>
<dbReference type="GO" id="GO:2000045">
    <property type="term" value="P:regulation of G1/S transition of mitotic cell cycle"/>
    <property type="evidence" value="ECO:0007669"/>
    <property type="project" value="TreeGrafter"/>
</dbReference>
<evidence type="ECO:0000256" key="2">
    <source>
        <dbReference type="ARBA" id="ARBA00023013"/>
    </source>
</evidence>
<dbReference type="PANTHER" id="PTHR46778:SF1">
    <property type="entry name" value="CYCLIN-DEPENDENT KINASE INHIBITOR 1"/>
    <property type="match status" value="1"/>
</dbReference>
<evidence type="ECO:0000256" key="3">
    <source>
        <dbReference type="SAM" id="MobiDB-lite"/>
    </source>
</evidence>
<dbReference type="InterPro" id="IPR029841">
    <property type="entry name" value="CDKN1A"/>
</dbReference>
<comment type="similarity">
    <text evidence="1">Belongs to the CDI family.</text>
</comment>
<dbReference type="GO" id="GO:0004861">
    <property type="term" value="F:cyclin-dependent protein serine/threonine kinase inhibitor activity"/>
    <property type="evidence" value="ECO:0007669"/>
    <property type="project" value="InterPro"/>
</dbReference>
<name>A0A8C0FGT4_BUBBB</name>
<dbReference type="AlphaFoldDB" id="A0A8C0FGT4"/>
<evidence type="ECO:0000256" key="1">
    <source>
        <dbReference type="ARBA" id="ARBA00006726"/>
    </source>
</evidence>
<evidence type="ECO:0000313" key="6">
    <source>
        <dbReference type="Proteomes" id="UP000694567"/>
    </source>
</evidence>
<dbReference type="Pfam" id="PF02234">
    <property type="entry name" value="CDI"/>
    <property type="match status" value="1"/>
</dbReference>
<reference evidence="5" key="1">
    <citation type="submission" date="2025-08" db="UniProtKB">
        <authorList>
            <consortium name="Ensembl"/>
        </authorList>
    </citation>
    <scope>IDENTIFICATION</scope>
</reference>
<sequence>MPLSQSRAGQMPCSSKLCRSLFGPVDHHELQNEFEGMLKQHLEEARQRWNFDFETETPLEGQFKWERVLQAEQPPQEVHSLAKATSSESSLVHKVPAKIHRSRISPEYQQSLEIYRAASPLSLKRGLTTMKDFYSAKRRTIHDKPKPDKPKPDKPRL</sequence>
<keyword evidence="6" id="KW-1185">Reference proteome</keyword>
<reference evidence="5" key="2">
    <citation type="submission" date="2025-09" db="UniProtKB">
        <authorList>
            <consortium name="Ensembl"/>
        </authorList>
    </citation>
    <scope>IDENTIFICATION</scope>
</reference>
<feature type="region of interest" description="Disordered" evidence="3">
    <location>
        <begin position="76"/>
        <end position="95"/>
    </location>
</feature>
<evidence type="ECO:0000313" key="5">
    <source>
        <dbReference type="Ensembl" id="ENSBOBP00000019448.1"/>
    </source>
</evidence>
<feature type="domain" description="Cyclin-dependent kinase inhibitor" evidence="4">
    <location>
        <begin position="20"/>
        <end position="68"/>
    </location>
</feature>
<dbReference type="InterPro" id="IPR003175">
    <property type="entry name" value="CDI_dom"/>
</dbReference>
<dbReference type="GO" id="GO:0000307">
    <property type="term" value="C:cyclin-dependent protein kinase holoenzyme complex"/>
    <property type="evidence" value="ECO:0007669"/>
    <property type="project" value="TreeGrafter"/>
</dbReference>
<dbReference type="InterPro" id="IPR044898">
    <property type="entry name" value="CDI_dom_sf"/>
</dbReference>
<accession>A0A8C0FGT4</accession>